<comment type="function">
    <text evidence="1">May bind long-chain fatty acids, such as palmitate, and may play a role in lipid transport or fatty acid metabolism.</text>
</comment>
<dbReference type="Gene3D" id="3.40.50.10440">
    <property type="entry name" value="Dihydroxyacetone kinase, domain 1"/>
    <property type="match status" value="1"/>
</dbReference>
<evidence type="ECO:0008006" key="5">
    <source>
        <dbReference type="Google" id="ProtNLM"/>
    </source>
</evidence>
<dbReference type="OrthoDB" id="2138472at2"/>
<reference evidence="3 4" key="1">
    <citation type="submission" date="2012-08" db="EMBL/GenBank/DDBJ databases">
        <title>Draft Genome Sequences of Lactobacillus equicursoris CIP 110162T, isolated from thoroughbred racehorse feces and Lactobacillus sp. CRBIP 24.137 isolated from urine of human.</title>
        <authorList>
            <person name="Cousin S."/>
            <person name="Loux V."/>
            <person name="Ma L."/>
            <person name="Creno S."/>
            <person name="Clermont D."/>
            <person name="Bizet C."/>
            <person name="Bouchier C."/>
        </authorList>
    </citation>
    <scope>NUCLEOTIDE SEQUENCE [LARGE SCALE GENOMIC DNA]</scope>
    <source>
        <strain evidence="3 4">66c</strain>
    </source>
</reference>
<evidence type="ECO:0000313" key="4">
    <source>
        <dbReference type="Proteomes" id="UP000009325"/>
    </source>
</evidence>
<dbReference type="AlphaFoldDB" id="K0NGK2"/>
<keyword evidence="2" id="KW-0446">Lipid-binding</keyword>
<dbReference type="InterPro" id="IPR003797">
    <property type="entry name" value="DegV"/>
</dbReference>
<dbReference type="Proteomes" id="UP000009325">
    <property type="component" value="Unassembled WGS sequence"/>
</dbReference>
<proteinExistence type="predicted"/>
<sequence>MKTKIIVDSAANMLPGQLGGCQLEVVPLYLIQEDTTWTDDESFDPVKFSENAEKGMKTTSACPSISSWMKAYEGGDEIFVITISKKLSGSYNSAVQAANLYQEEHPEVKIYVFDSYGAGPVQRLGAQKIAELKEQGLAFLEIVGEVNDYFENHLKTFFALKSVINLVNNGRLNPVVGKMLGMLKIWVYGWADEGLIEPLGKARGDKKALASVVAKCKETGYCGGRVEIDHVHNLETASDLHDLYKKEYPKSKVGIDTCKGLCSFYAEEGGLMIGLEI</sequence>
<organism evidence="3 4">
    <name type="scientific">Lactobacillus equicursoris 66c</name>
    <dbReference type="NCBI Taxonomy" id="872326"/>
    <lineage>
        <taxon>Bacteria</taxon>
        <taxon>Bacillati</taxon>
        <taxon>Bacillota</taxon>
        <taxon>Bacilli</taxon>
        <taxon>Lactobacillales</taxon>
        <taxon>Lactobacillaceae</taxon>
        <taxon>Lactobacillus</taxon>
    </lineage>
</organism>
<evidence type="ECO:0000256" key="1">
    <source>
        <dbReference type="ARBA" id="ARBA00003238"/>
    </source>
</evidence>
<evidence type="ECO:0000256" key="2">
    <source>
        <dbReference type="ARBA" id="ARBA00023121"/>
    </source>
</evidence>
<accession>K0NGK2</accession>
<protein>
    <recommendedName>
        <fullName evidence="5">DegV family protein</fullName>
    </recommendedName>
</protein>
<gene>
    <name evidence="3" type="ORF">BN146_09700</name>
</gene>
<dbReference type="PANTHER" id="PTHR33434">
    <property type="entry name" value="DEGV DOMAIN-CONTAINING PROTEIN DR_1986-RELATED"/>
    <property type="match status" value="1"/>
</dbReference>
<name>K0NGK2_9LACO</name>
<dbReference type="EMBL" id="CALZ01000148">
    <property type="protein sequence ID" value="CCK84482.1"/>
    <property type="molecule type" value="Genomic_DNA"/>
</dbReference>
<dbReference type="GO" id="GO:0008289">
    <property type="term" value="F:lipid binding"/>
    <property type="evidence" value="ECO:0007669"/>
    <property type="project" value="UniProtKB-KW"/>
</dbReference>
<dbReference type="Gene3D" id="2.20.28.50">
    <property type="entry name" value="degv family protein"/>
    <property type="match status" value="1"/>
</dbReference>
<dbReference type="RefSeq" id="WP_009558601.1">
    <property type="nucleotide sequence ID" value="NZ_CALZ01000148.1"/>
</dbReference>
<dbReference type="PANTHER" id="PTHR33434:SF2">
    <property type="entry name" value="FATTY ACID-BINDING PROTEIN TM_1468"/>
    <property type="match status" value="1"/>
</dbReference>
<dbReference type="InterPro" id="IPR043168">
    <property type="entry name" value="DegV_C"/>
</dbReference>
<dbReference type="SUPFAM" id="SSF82549">
    <property type="entry name" value="DAK1/DegV-like"/>
    <property type="match status" value="1"/>
</dbReference>
<dbReference type="PROSITE" id="PS51482">
    <property type="entry name" value="DEGV"/>
    <property type="match status" value="1"/>
</dbReference>
<dbReference type="NCBIfam" id="TIGR00762">
    <property type="entry name" value="DegV"/>
    <property type="match status" value="1"/>
</dbReference>
<evidence type="ECO:0000313" key="3">
    <source>
        <dbReference type="EMBL" id="CCK84482.1"/>
    </source>
</evidence>
<dbReference type="Pfam" id="PF02645">
    <property type="entry name" value="DegV"/>
    <property type="match status" value="1"/>
</dbReference>
<dbReference type="InterPro" id="IPR050270">
    <property type="entry name" value="DegV_domain_contain"/>
</dbReference>
<comment type="caution">
    <text evidence="3">The sequence shown here is derived from an EMBL/GenBank/DDBJ whole genome shotgun (WGS) entry which is preliminary data.</text>
</comment>
<dbReference type="Gene3D" id="3.30.1180.10">
    <property type="match status" value="1"/>
</dbReference>